<keyword evidence="2" id="KW-0498">Mitosis</keyword>
<dbReference type="GO" id="GO:0005680">
    <property type="term" value="C:anaphase-promoting complex"/>
    <property type="evidence" value="ECO:0007669"/>
    <property type="project" value="InterPro"/>
</dbReference>
<evidence type="ECO:0000256" key="4">
    <source>
        <dbReference type="ARBA" id="ARBA00023306"/>
    </source>
</evidence>
<keyword evidence="4" id="KW-0131">Cell cycle</keyword>
<dbReference type="EMBL" id="OX465079">
    <property type="protein sequence ID" value="CAI9275342.1"/>
    <property type="molecule type" value="Genomic_DNA"/>
</dbReference>
<dbReference type="GO" id="GO:0051301">
    <property type="term" value="P:cell division"/>
    <property type="evidence" value="ECO:0007669"/>
    <property type="project" value="UniProtKB-KW"/>
</dbReference>
<gene>
    <name evidence="6" type="ORF">LSALG_LOCUS15374</name>
</gene>
<dbReference type="PANTHER" id="PTHR12830:SF9">
    <property type="entry name" value="ANAPHASE-PROMOTING COMPLEX SUBUNIT 5"/>
    <property type="match status" value="1"/>
</dbReference>
<dbReference type="Gene3D" id="1.25.10.10">
    <property type="entry name" value="Leucine-rich Repeat Variant"/>
    <property type="match status" value="1"/>
</dbReference>
<evidence type="ECO:0000259" key="5">
    <source>
        <dbReference type="Pfam" id="PF01602"/>
    </source>
</evidence>
<keyword evidence="7" id="KW-1185">Reference proteome</keyword>
<proteinExistence type="predicted"/>
<dbReference type="GO" id="GO:0016192">
    <property type="term" value="P:vesicle-mediated transport"/>
    <property type="evidence" value="ECO:0007669"/>
    <property type="project" value="InterPro"/>
</dbReference>
<dbReference type="GO" id="GO:0030117">
    <property type="term" value="C:membrane coat"/>
    <property type="evidence" value="ECO:0007669"/>
    <property type="project" value="InterPro"/>
</dbReference>
<organism evidence="6 7">
    <name type="scientific">Lactuca saligna</name>
    <name type="common">Willowleaf lettuce</name>
    <dbReference type="NCBI Taxonomy" id="75948"/>
    <lineage>
        <taxon>Eukaryota</taxon>
        <taxon>Viridiplantae</taxon>
        <taxon>Streptophyta</taxon>
        <taxon>Embryophyta</taxon>
        <taxon>Tracheophyta</taxon>
        <taxon>Spermatophyta</taxon>
        <taxon>Magnoliopsida</taxon>
        <taxon>eudicotyledons</taxon>
        <taxon>Gunneridae</taxon>
        <taxon>Pentapetalae</taxon>
        <taxon>asterids</taxon>
        <taxon>campanulids</taxon>
        <taxon>Asterales</taxon>
        <taxon>Asteraceae</taxon>
        <taxon>Cichorioideae</taxon>
        <taxon>Cichorieae</taxon>
        <taxon>Lactucinae</taxon>
        <taxon>Lactuca</taxon>
    </lineage>
</organism>
<dbReference type="SUPFAM" id="SSF48371">
    <property type="entry name" value="ARM repeat"/>
    <property type="match status" value="1"/>
</dbReference>
<feature type="domain" description="Clathrin/coatomer adaptor adaptin-like N-terminal" evidence="5">
    <location>
        <begin position="56"/>
        <end position="150"/>
    </location>
</feature>
<dbReference type="GO" id="GO:0006886">
    <property type="term" value="P:intracellular protein transport"/>
    <property type="evidence" value="ECO:0007669"/>
    <property type="project" value="InterPro"/>
</dbReference>
<dbReference type="GO" id="GO:0045842">
    <property type="term" value="P:positive regulation of mitotic metaphase/anaphase transition"/>
    <property type="evidence" value="ECO:0007669"/>
    <property type="project" value="TreeGrafter"/>
</dbReference>
<evidence type="ECO:0000256" key="1">
    <source>
        <dbReference type="ARBA" id="ARBA00022618"/>
    </source>
</evidence>
<dbReference type="GO" id="GO:0031145">
    <property type="term" value="P:anaphase-promoting complex-dependent catabolic process"/>
    <property type="evidence" value="ECO:0007669"/>
    <property type="project" value="TreeGrafter"/>
</dbReference>
<dbReference type="GO" id="GO:0070979">
    <property type="term" value="P:protein K11-linked ubiquitination"/>
    <property type="evidence" value="ECO:0007669"/>
    <property type="project" value="TreeGrafter"/>
</dbReference>
<dbReference type="InterPro" id="IPR016024">
    <property type="entry name" value="ARM-type_fold"/>
</dbReference>
<dbReference type="InterPro" id="IPR011989">
    <property type="entry name" value="ARM-like"/>
</dbReference>
<dbReference type="Pfam" id="PF01602">
    <property type="entry name" value="Adaptin_N"/>
    <property type="match status" value="1"/>
</dbReference>
<keyword evidence="1" id="KW-0132">Cell division</keyword>
<sequence length="186" mass="21385">MVDVMVIGILAGPKTSIVDDDQINLDTNSHLGMYLRLCLLSFNICHLRIGSSFPMSAFESVLKLLQKVALELHRVQFLRYLNSLYHDDYPAALENLHHYIDYRDLNHTNQYIVGLALCALDNICSAEMARDLAPEVERLQQFRDLNIRKKNHSHTSSYNYRQHGVPYLKKSIMGSFNSNPALYRSL</sequence>
<accession>A0AA35YK19</accession>
<reference evidence="6" key="1">
    <citation type="submission" date="2023-04" db="EMBL/GenBank/DDBJ databases">
        <authorList>
            <person name="Vijverberg K."/>
            <person name="Xiong W."/>
            <person name="Schranz E."/>
        </authorList>
    </citation>
    <scope>NUCLEOTIDE SEQUENCE</scope>
</reference>
<evidence type="ECO:0000313" key="6">
    <source>
        <dbReference type="EMBL" id="CAI9275342.1"/>
    </source>
</evidence>
<dbReference type="InterPro" id="IPR037679">
    <property type="entry name" value="Apc5"/>
</dbReference>
<dbReference type="AlphaFoldDB" id="A0AA35YK19"/>
<evidence type="ECO:0000256" key="3">
    <source>
        <dbReference type="ARBA" id="ARBA00022786"/>
    </source>
</evidence>
<dbReference type="InterPro" id="IPR002553">
    <property type="entry name" value="Clathrin/coatomer_adapt-like_N"/>
</dbReference>
<evidence type="ECO:0000313" key="7">
    <source>
        <dbReference type="Proteomes" id="UP001177003"/>
    </source>
</evidence>
<name>A0AA35YK19_LACSI</name>
<evidence type="ECO:0000256" key="2">
    <source>
        <dbReference type="ARBA" id="ARBA00022776"/>
    </source>
</evidence>
<dbReference type="PANTHER" id="PTHR12830">
    <property type="entry name" value="ANAPHASE-PROMOTING COMPLEX SUBUNIT 5"/>
    <property type="match status" value="1"/>
</dbReference>
<dbReference type="Proteomes" id="UP001177003">
    <property type="component" value="Chromosome 3"/>
</dbReference>
<protein>
    <recommendedName>
        <fullName evidence="5">Clathrin/coatomer adaptor adaptin-like N-terminal domain-containing protein</fullName>
    </recommendedName>
</protein>
<keyword evidence="3" id="KW-0833">Ubl conjugation pathway</keyword>